<gene>
    <name evidence="7" type="ORF">UFOVP54_11</name>
</gene>
<keyword evidence="4" id="KW-0215">Deoxyribonucleotide synthesis</keyword>
<dbReference type="InterPro" id="IPR000788">
    <property type="entry name" value="RNR_lg_C"/>
</dbReference>
<accession>A0A6J5KWE4</accession>
<evidence type="ECO:0000259" key="5">
    <source>
        <dbReference type="Pfam" id="PF00317"/>
    </source>
</evidence>
<evidence type="ECO:0000256" key="3">
    <source>
        <dbReference type="ARBA" id="ARBA00023002"/>
    </source>
</evidence>
<sequence length="569" mass="63386">MGVDYSTWKPGVDYPDWMNEVSLATISNGYLLPDENPKKAYRRVADAVAKRLDRPDLANKFFKYMWKGWLNLASPVLSNTGTDKGLPISCFGIDTPDSIRGIGLTNAELMRLTSLGGGVGIGLGRVRGRGKKIGNGETGQSEGIVPWAKIFDSTIIATNQGSVRRGAASVNLDINHTDIREFLRIRRPQGDPNRQCLNLHQCVSIDDKFMQRLEHRDPEAMELWVEILKSRVETGEPYLMFKDNVNNANPPAYVKNNLDVTMTNICSEIALHTDEEHSFVCCLSSLNLTRYEEWKDTDLVETAIYFLDGVLEEFLIKTNGKDSMIRSHRSAKKGRALGLGVLGWHTFLQSKGIPFTSIAATSWTNKIFSQIKNQAEDASRKLAEEYGEPVWCKGTGMRNTHLIAIAPTVSNSTISGGVSAGIEPIPANVYTFNSSKGTFIRKNPVLENYLEERGHNTEEVWQQILKDRGSIANLPEDIMPVLDKEVFLTFAEINQLGLVEQAAIRQKYVDQAQSLNLAFDPGDSPKFINLVHQTAWKLGLKTLYYLRTDSVIRGDIGSRTSETCLSCDG</sequence>
<dbReference type="Pfam" id="PF02867">
    <property type="entry name" value="Ribonuc_red_lgC"/>
    <property type="match status" value="3"/>
</dbReference>
<dbReference type="InterPro" id="IPR039718">
    <property type="entry name" value="Rrm1"/>
</dbReference>
<feature type="domain" description="Ribonucleotide reductase large subunit C-terminal" evidence="6">
    <location>
        <begin position="394"/>
        <end position="546"/>
    </location>
</feature>
<dbReference type="GO" id="GO:0004748">
    <property type="term" value="F:ribonucleoside-diphosphate reductase activity, thioredoxin disulfide as acceptor"/>
    <property type="evidence" value="ECO:0007669"/>
    <property type="project" value="UniProtKB-EC"/>
</dbReference>
<dbReference type="SUPFAM" id="SSF48168">
    <property type="entry name" value="R1 subunit of ribonucleotide reductase, N-terminal domain"/>
    <property type="match status" value="1"/>
</dbReference>
<evidence type="ECO:0000256" key="1">
    <source>
        <dbReference type="ARBA" id="ARBA00010406"/>
    </source>
</evidence>
<proteinExistence type="inferred from homology"/>
<dbReference type="GO" id="GO:0009263">
    <property type="term" value="P:deoxyribonucleotide biosynthetic process"/>
    <property type="evidence" value="ECO:0007669"/>
    <property type="project" value="UniProtKB-KW"/>
</dbReference>
<dbReference type="PRINTS" id="PR01183">
    <property type="entry name" value="RIBORDTASEM1"/>
</dbReference>
<comment type="similarity">
    <text evidence="1 4">Belongs to the ribonucleoside diphosphate reductase large chain family.</text>
</comment>
<organism evidence="7">
    <name type="scientific">uncultured Caudovirales phage</name>
    <dbReference type="NCBI Taxonomy" id="2100421"/>
    <lineage>
        <taxon>Viruses</taxon>
        <taxon>Duplodnaviria</taxon>
        <taxon>Heunggongvirae</taxon>
        <taxon>Uroviricota</taxon>
        <taxon>Caudoviricetes</taxon>
        <taxon>Peduoviridae</taxon>
        <taxon>Maltschvirus</taxon>
        <taxon>Maltschvirus maltsch</taxon>
    </lineage>
</organism>
<dbReference type="GO" id="GO:0005524">
    <property type="term" value="F:ATP binding"/>
    <property type="evidence" value="ECO:0007669"/>
    <property type="project" value="InterPro"/>
</dbReference>
<dbReference type="UniPathway" id="UPA00326"/>
<dbReference type="InterPro" id="IPR008926">
    <property type="entry name" value="RNR_R1-su_N"/>
</dbReference>
<dbReference type="NCBIfam" id="NF006577">
    <property type="entry name" value="PRK09102.1"/>
    <property type="match status" value="1"/>
</dbReference>
<name>A0A6J5KWE4_9CAUD</name>
<dbReference type="EMBL" id="LR796188">
    <property type="protein sequence ID" value="CAB4124570.1"/>
    <property type="molecule type" value="Genomic_DNA"/>
</dbReference>
<dbReference type="Pfam" id="PF00317">
    <property type="entry name" value="Ribonuc_red_lgN"/>
    <property type="match status" value="1"/>
</dbReference>
<evidence type="ECO:0000256" key="4">
    <source>
        <dbReference type="RuleBase" id="RU003410"/>
    </source>
</evidence>
<evidence type="ECO:0000256" key="2">
    <source>
        <dbReference type="ARBA" id="ARBA00012274"/>
    </source>
</evidence>
<dbReference type="PANTHER" id="PTHR11573:SF6">
    <property type="entry name" value="RIBONUCLEOSIDE-DIPHOSPHATE REDUCTASE LARGE SUBUNIT"/>
    <property type="match status" value="1"/>
</dbReference>
<dbReference type="Gene3D" id="3.20.70.20">
    <property type="match status" value="1"/>
</dbReference>
<feature type="domain" description="Ribonucleotide reductase large subunit C-terminal" evidence="6">
    <location>
        <begin position="219"/>
        <end position="387"/>
    </location>
</feature>
<evidence type="ECO:0000259" key="6">
    <source>
        <dbReference type="Pfam" id="PF02867"/>
    </source>
</evidence>
<comment type="catalytic activity">
    <reaction evidence="4">
        <text>a 2'-deoxyribonucleoside 5'-diphosphate + [thioredoxin]-disulfide + H2O = a ribonucleoside 5'-diphosphate + [thioredoxin]-dithiol</text>
        <dbReference type="Rhea" id="RHEA:23252"/>
        <dbReference type="Rhea" id="RHEA-COMP:10698"/>
        <dbReference type="Rhea" id="RHEA-COMP:10700"/>
        <dbReference type="ChEBI" id="CHEBI:15377"/>
        <dbReference type="ChEBI" id="CHEBI:29950"/>
        <dbReference type="ChEBI" id="CHEBI:50058"/>
        <dbReference type="ChEBI" id="CHEBI:57930"/>
        <dbReference type="ChEBI" id="CHEBI:73316"/>
        <dbReference type="EC" id="1.17.4.1"/>
    </reaction>
</comment>
<dbReference type="SUPFAM" id="SSF51998">
    <property type="entry name" value="PFL-like glycyl radical enzymes"/>
    <property type="match status" value="1"/>
</dbReference>
<dbReference type="InterPro" id="IPR013509">
    <property type="entry name" value="RNR_lsu_N"/>
</dbReference>
<keyword evidence="3 4" id="KW-0560">Oxidoreductase</keyword>
<feature type="domain" description="Ribonucleotide reductase large subunit N-terminal" evidence="5">
    <location>
        <begin position="21"/>
        <end position="85"/>
    </location>
</feature>
<feature type="domain" description="Ribonucleotide reductase large subunit C-terminal" evidence="6">
    <location>
        <begin position="89"/>
        <end position="216"/>
    </location>
</feature>
<dbReference type="EC" id="1.17.4.1" evidence="2 4"/>
<evidence type="ECO:0000313" key="7">
    <source>
        <dbReference type="EMBL" id="CAB4124570.1"/>
    </source>
</evidence>
<reference evidence="7" key="1">
    <citation type="submission" date="2020-04" db="EMBL/GenBank/DDBJ databases">
        <authorList>
            <person name="Chiriac C."/>
            <person name="Salcher M."/>
            <person name="Ghai R."/>
            <person name="Kavagutti S V."/>
        </authorList>
    </citation>
    <scope>NUCLEOTIDE SEQUENCE</scope>
</reference>
<comment type="function">
    <text evidence="4">Provides the precursors necessary for DNA synthesis. Catalyzes the biosynthesis of deoxyribonucleotides from the corresponding ribonucleotides.</text>
</comment>
<protein>
    <recommendedName>
        <fullName evidence="2 4">Ribonucleoside-diphosphate reductase</fullName>
        <ecNumber evidence="2 4">1.17.4.1</ecNumber>
    </recommendedName>
</protein>
<dbReference type="PANTHER" id="PTHR11573">
    <property type="entry name" value="RIBONUCLEOSIDE-DIPHOSPHATE REDUCTASE LARGE CHAIN"/>
    <property type="match status" value="1"/>
</dbReference>